<dbReference type="EMBL" id="NIOF01000014">
    <property type="protein sequence ID" value="OWQ85090.1"/>
    <property type="molecule type" value="Genomic_DNA"/>
</dbReference>
<organism evidence="3 4">
    <name type="scientific">Roseateles aquatilis</name>
    <dbReference type="NCBI Taxonomy" id="431061"/>
    <lineage>
        <taxon>Bacteria</taxon>
        <taxon>Pseudomonadati</taxon>
        <taxon>Pseudomonadota</taxon>
        <taxon>Betaproteobacteria</taxon>
        <taxon>Burkholderiales</taxon>
        <taxon>Sphaerotilaceae</taxon>
        <taxon>Roseateles</taxon>
    </lineage>
</organism>
<dbReference type="InterPro" id="IPR025570">
    <property type="entry name" value="DUF4337"/>
</dbReference>
<keyword evidence="4" id="KW-1185">Reference proteome</keyword>
<proteinExistence type="predicted"/>
<evidence type="ECO:0000256" key="1">
    <source>
        <dbReference type="SAM" id="Coils"/>
    </source>
</evidence>
<keyword evidence="1" id="KW-0175">Coiled coil</keyword>
<keyword evidence="2" id="KW-0472">Membrane</keyword>
<feature type="coiled-coil region" evidence="1">
    <location>
        <begin position="108"/>
        <end position="142"/>
    </location>
</feature>
<name>A0A246IY30_9BURK</name>
<dbReference type="Pfam" id="PF14235">
    <property type="entry name" value="DUF4337"/>
    <property type="match status" value="1"/>
</dbReference>
<dbReference type="RefSeq" id="WP_088387231.1">
    <property type="nucleotide sequence ID" value="NZ_NIOF01000014.1"/>
</dbReference>
<keyword evidence="2" id="KW-0812">Transmembrane</keyword>
<protein>
    <recommendedName>
        <fullName evidence="5">DUF4337 domain-containing protein</fullName>
    </recommendedName>
</protein>
<dbReference type="Proteomes" id="UP000197468">
    <property type="component" value="Unassembled WGS sequence"/>
</dbReference>
<sequence>MDIDPEELIESARQVHDLPESAPPSQTRLNVAVALTVALLATFMGICKIKDDNIGQAMQQAQADKLDHWSFYQARNAREEVARATLTQLELQALGAPASAAEGYQQAIARYKALAEEQGRKKDELRRAAEEDQRRYDALNYRDDQFDLSDALLAIAIAMLAVTALTQMWWLYAAAMVPTVLGVVMGLAGLGGWPLHPDMVVKLLS</sequence>
<keyword evidence="2" id="KW-1133">Transmembrane helix</keyword>
<evidence type="ECO:0008006" key="5">
    <source>
        <dbReference type="Google" id="ProtNLM"/>
    </source>
</evidence>
<dbReference type="OrthoDB" id="8907665at2"/>
<comment type="caution">
    <text evidence="3">The sequence shown here is derived from an EMBL/GenBank/DDBJ whole genome shotgun (WGS) entry which is preliminary data.</text>
</comment>
<evidence type="ECO:0000256" key="2">
    <source>
        <dbReference type="SAM" id="Phobius"/>
    </source>
</evidence>
<accession>A0A246IY30</accession>
<gene>
    <name evidence="3" type="ORF">CDN99_23040</name>
</gene>
<feature type="transmembrane region" description="Helical" evidence="2">
    <location>
        <begin position="176"/>
        <end position="195"/>
    </location>
</feature>
<feature type="transmembrane region" description="Helical" evidence="2">
    <location>
        <begin position="29"/>
        <end position="49"/>
    </location>
</feature>
<dbReference type="AlphaFoldDB" id="A0A246IY30"/>
<evidence type="ECO:0000313" key="4">
    <source>
        <dbReference type="Proteomes" id="UP000197468"/>
    </source>
</evidence>
<evidence type="ECO:0000313" key="3">
    <source>
        <dbReference type="EMBL" id="OWQ85090.1"/>
    </source>
</evidence>
<reference evidence="3 4" key="1">
    <citation type="journal article" date="2008" name="Int. J. Syst. Evol. Microbiol.">
        <title>Description of Roseateles aquatilis sp. nov. and Roseateles terrae sp. nov., in the class Betaproteobacteria, and emended description of the genus Roseateles.</title>
        <authorList>
            <person name="Gomila M."/>
            <person name="Bowien B."/>
            <person name="Falsen E."/>
            <person name="Moore E.R."/>
            <person name="Lalucat J."/>
        </authorList>
    </citation>
    <scope>NUCLEOTIDE SEQUENCE [LARGE SCALE GENOMIC DNA]</scope>
    <source>
        <strain evidence="3 4">CCUG 48205</strain>
    </source>
</reference>